<dbReference type="SMART" id="SM00086">
    <property type="entry name" value="PAC"/>
    <property type="match status" value="2"/>
</dbReference>
<dbReference type="InterPro" id="IPR052155">
    <property type="entry name" value="Biofilm_reg_signaling"/>
</dbReference>
<accession>A0A679JJY8</accession>
<dbReference type="NCBIfam" id="TIGR00254">
    <property type="entry name" value="GGDEF"/>
    <property type="match status" value="1"/>
</dbReference>
<dbReference type="InterPro" id="IPR005330">
    <property type="entry name" value="MHYT_dom"/>
</dbReference>
<dbReference type="NCBIfam" id="TIGR00229">
    <property type="entry name" value="sensory_box"/>
    <property type="match status" value="2"/>
</dbReference>
<dbReference type="SUPFAM" id="SSF141868">
    <property type="entry name" value="EAL domain-like"/>
    <property type="match status" value="1"/>
</dbReference>
<sequence length="935" mass="101882">MYRAFLCMTEQHHWWVLPLAALVCWVSCHTALRLARHVFRSQGFETWAWLFAAGFSAGAGMWSTHFIGMLGYDPGIAIAYDLKLTLVSLLVGILGSMAALTLSRWCAIPVVAVGAAVILGMSMTGMHLAGMASIRFAVVQSMNLPLLVTALLVGWSLTAIAFVIFARDTLRYATAVAAMLLTVSIAGVHFIAMGAAELVPNMAAPDTASSLPHFALAAGIAAIMLTIVGFAALALFVDRMRRANHALRESEAAYRLLAENTTDVIIWSDLDRTRRYVSPASMAVLGYRPEDIIGTRPLDFIHPDDVADLEQVLADLVAGRIEGAITTQRHRRRDGSWVWIEACLKVTRLPGSSEPIGYVSSLRDVTDRKAAETALRSSEERLAFALDSGSDGLWDWNIPTGNIWFSDRWQTMLGYEPGEIDGHMRALQQLMHPDDAATARRLLSDHIDGRTPVFECELRMRTKAGAYGWVLSRGKVVTRDAEGIPLRIVGTHIDIGRRKHAEQQLEHLALHDALTGLPNRVLFRDRLGREMDNVERRGHIFAVLACDLDRFKAINDSLGHPTGDSLLRQVAERLTANVHEGDTVARLGGDEFAIVLRGLDQPQNASAAAQQVIEALKRPFDLDGRSVSVGVSIGIAVGPQDGGDPDQLLKNADIALGRAKAAGRGTFRFCEPAMDAAIAERNVLELDMREAVRLGEFELHYQPIIDLATDTASGFEALMRWHHPVRGIVSPADFIPLAEETGLVVPLGTWALQEACREAAAWPGDLRVAVNVSAVQFAEPGLEHCVISALAASGLPPNRLELEITESVLIGDVESVTACLHRLRAFGVRIALDDFGTGYSSLSYLRRFPFDKIKIDRSFIREIADADTAAIVRAIVGLGERLGASITAEGIEDEAQLTRVRREGCTEAQGYLLSEPLPAADAYKFAFAKKNVAAA</sequence>
<organism evidence="7">
    <name type="scientific">Methylobacterium bullatum</name>
    <dbReference type="NCBI Taxonomy" id="570505"/>
    <lineage>
        <taxon>Bacteria</taxon>
        <taxon>Pseudomonadati</taxon>
        <taxon>Pseudomonadota</taxon>
        <taxon>Alphaproteobacteria</taxon>
        <taxon>Hyphomicrobiales</taxon>
        <taxon>Methylobacteriaceae</taxon>
        <taxon>Methylobacterium</taxon>
    </lineage>
</organism>
<dbReference type="FunFam" id="3.30.70.270:FF:000001">
    <property type="entry name" value="Diguanylate cyclase domain protein"/>
    <property type="match status" value="1"/>
</dbReference>
<dbReference type="PROSITE" id="PS50883">
    <property type="entry name" value="EAL"/>
    <property type="match status" value="1"/>
</dbReference>
<dbReference type="Pfam" id="PF03707">
    <property type="entry name" value="MHYT"/>
    <property type="match status" value="1"/>
</dbReference>
<dbReference type="SUPFAM" id="SSF55785">
    <property type="entry name" value="PYP-like sensor domain (PAS domain)"/>
    <property type="match status" value="2"/>
</dbReference>
<dbReference type="Pfam" id="PF00563">
    <property type="entry name" value="EAL"/>
    <property type="match status" value="1"/>
</dbReference>
<dbReference type="Pfam" id="PF08447">
    <property type="entry name" value="PAS_3"/>
    <property type="match status" value="2"/>
</dbReference>
<evidence type="ECO:0000259" key="3">
    <source>
        <dbReference type="PROSITE" id="PS50113"/>
    </source>
</evidence>
<feature type="domain" description="PAC" evidence="3">
    <location>
        <begin position="454"/>
        <end position="507"/>
    </location>
</feature>
<dbReference type="PROSITE" id="PS50113">
    <property type="entry name" value="PAC"/>
    <property type="match status" value="2"/>
</dbReference>
<feature type="transmembrane region" description="Helical" evidence="1">
    <location>
        <begin position="84"/>
        <end position="103"/>
    </location>
</feature>
<evidence type="ECO:0000259" key="4">
    <source>
        <dbReference type="PROSITE" id="PS50883"/>
    </source>
</evidence>
<feature type="domain" description="MHYT" evidence="6">
    <location>
        <begin position="12"/>
        <end position="199"/>
    </location>
</feature>
<dbReference type="GO" id="GO:0003824">
    <property type="term" value="F:catalytic activity"/>
    <property type="evidence" value="ECO:0007669"/>
    <property type="project" value="UniProtKB-ARBA"/>
</dbReference>
<dbReference type="CDD" id="cd01949">
    <property type="entry name" value="GGDEF"/>
    <property type="match status" value="1"/>
</dbReference>
<dbReference type="Gene3D" id="3.30.450.20">
    <property type="entry name" value="PAS domain"/>
    <property type="match status" value="2"/>
</dbReference>
<dbReference type="InterPro" id="IPR000160">
    <property type="entry name" value="GGDEF_dom"/>
</dbReference>
<keyword evidence="1" id="KW-0472">Membrane</keyword>
<evidence type="ECO:0000259" key="2">
    <source>
        <dbReference type="PROSITE" id="PS50112"/>
    </source>
</evidence>
<gene>
    <name evidence="7" type="ORF">MBLL_00278</name>
</gene>
<dbReference type="InterPro" id="IPR013655">
    <property type="entry name" value="PAS_fold_3"/>
</dbReference>
<dbReference type="SUPFAM" id="SSF55073">
    <property type="entry name" value="Nucleotide cyclase"/>
    <property type="match status" value="1"/>
</dbReference>
<dbReference type="InterPro" id="IPR001610">
    <property type="entry name" value="PAC"/>
</dbReference>
<dbReference type="InterPro" id="IPR035965">
    <property type="entry name" value="PAS-like_dom_sf"/>
</dbReference>
<feature type="transmembrane region" description="Helical" evidence="1">
    <location>
        <begin position="214"/>
        <end position="237"/>
    </location>
</feature>
<evidence type="ECO:0000259" key="6">
    <source>
        <dbReference type="PROSITE" id="PS50924"/>
    </source>
</evidence>
<dbReference type="Gene3D" id="3.20.20.450">
    <property type="entry name" value="EAL domain"/>
    <property type="match status" value="1"/>
</dbReference>
<dbReference type="CDD" id="cd00130">
    <property type="entry name" value="PAS"/>
    <property type="match status" value="2"/>
</dbReference>
<evidence type="ECO:0000313" key="7">
    <source>
        <dbReference type="EMBL" id="CAA2136668.1"/>
    </source>
</evidence>
<dbReference type="InterPro" id="IPR000014">
    <property type="entry name" value="PAS"/>
</dbReference>
<keyword evidence="7" id="KW-0614">Plasmid</keyword>
<dbReference type="SMART" id="SM00052">
    <property type="entry name" value="EAL"/>
    <property type="match status" value="1"/>
</dbReference>
<dbReference type="Pfam" id="PF00990">
    <property type="entry name" value="GGDEF"/>
    <property type="match status" value="1"/>
</dbReference>
<dbReference type="InterPro" id="IPR029787">
    <property type="entry name" value="Nucleotide_cyclase"/>
</dbReference>
<feature type="transmembrane region" description="Helical" evidence="1">
    <location>
        <begin position="12"/>
        <end position="35"/>
    </location>
</feature>
<dbReference type="PROSITE" id="PS50887">
    <property type="entry name" value="GGDEF"/>
    <property type="match status" value="1"/>
</dbReference>
<dbReference type="CDD" id="cd01948">
    <property type="entry name" value="EAL"/>
    <property type="match status" value="1"/>
</dbReference>
<evidence type="ECO:0000256" key="1">
    <source>
        <dbReference type="PROSITE-ProRule" id="PRU00244"/>
    </source>
</evidence>
<dbReference type="PROSITE" id="PS50112">
    <property type="entry name" value="PAS"/>
    <property type="match status" value="2"/>
</dbReference>
<dbReference type="InterPro" id="IPR000700">
    <property type="entry name" value="PAS-assoc_C"/>
</dbReference>
<feature type="transmembrane region" description="Helical" evidence="1">
    <location>
        <begin position="110"/>
        <end position="138"/>
    </location>
</feature>
<dbReference type="InterPro" id="IPR001633">
    <property type="entry name" value="EAL_dom"/>
</dbReference>
<dbReference type="InterPro" id="IPR035919">
    <property type="entry name" value="EAL_sf"/>
</dbReference>
<dbReference type="PANTHER" id="PTHR44757">
    <property type="entry name" value="DIGUANYLATE CYCLASE DGCP"/>
    <property type="match status" value="1"/>
</dbReference>
<feature type="domain" description="GGDEF" evidence="5">
    <location>
        <begin position="539"/>
        <end position="672"/>
    </location>
</feature>
<feature type="domain" description="EAL" evidence="4">
    <location>
        <begin position="681"/>
        <end position="930"/>
    </location>
</feature>
<dbReference type="GO" id="GO:0016020">
    <property type="term" value="C:membrane"/>
    <property type="evidence" value="ECO:0007669"/>
    <property type="project" value="UniProtKB-UniRule"/>
</dbReference>
<keyword evidence="1" id="KW-1133">Transmembrane helix</keyword>
<dbReference type="SMART" id="SM00091">
    <property type="entry name" value="PAS"/>
    <property type="match status" value="2"/>
</dbReference>
<protein>
    <submittedName>
        <fullName evidence="7">Putative signaling protein</fullName>
    </submittedName>
</protein>
<evidence type="ECO:0000259" key="5">
    <source>
        <dbReference type="PROSITE" id="PS50887"/>
    </source>
</evidence>
<geneLocation type="plasmid" evidence="7">
    <name>1</name>
</geneLocation>
<proteinExistence type="predicted"/>
<dbReference type="PANTHER" id="PTHR44757:SF2">
    <property type="entry name" value="BIOFILM ARCHITECTURE MAINTENANCE PROTEIN MBAA"/>
    <property type="match status" value="1"/>
</dbReference>
<feature type="domain" description="PAS" evidence="2">
    <location>
        <begin position="378"/>
        <end position="450"/>
    </location>
</feature>
<dbReference type="AlphaFoldDB" id="A0A679JJY8"/>
<feature type="domain" description="PAC" evidence="3">
    <location>
        <begin position="324"/>
        <end position="377"/>
    </location>
</feature>
<keyword evidence="1" id="KW-0812">Transmembrane</keyword>
<feature type="transmembrane region" description="Helical" evidence="1">
    <location>
        <begin position="144"/>
        <end position="165"/>
    </location>
</feature>
<feature type="transmembrane region" description="Helical" evidence="1">
    <location>
        <begin position="47"/>
        <end position="72"/>
    </location>
</feature>
<dbReference type="SMART" id="SM00267">
    <property type="entry name" value="GGDEF"/>
    <property type="match status" value="1"/>
</dbReference>
<name>A0A679JJY8_9HYPH</name>
<feature type="domain" description="PAS" evidence="2">
    <location>
        <begin position="250"/>
        <end position="320"/>
    </location>
</feature>
<reference evidence="7" key="1">
    <citation type="submission" date="2019-12" db="EMBL/GenBank/DDBJ databases">
        <authorList>
            <person name="Cremers G."/>
        </authorList>
    </citation>
    <scope>NUCLEOTIDE SEQUENCE</scope>
    <source>
        <strain evidence="7">Mbul2</strain>
        <plasmid evidence="7">1</plasmid>
    </source>
</reference>
<dbReference type="Gene3D" id="3.30.70.270">
    <property type="match status" value="1"/>
</dbReference>
<dbReference type="EMBL" id="LR743510">
    <property type="protein sequence ID" value="CAA2136668.1"/>
    <property type="molecule type" value="Genomic_DNA"/>
</dbReference>
<dbReference type="PROSITE" id="PS50924">
    <property type="entry name" value="MHYT"/>
    <property type="match status" value="1"/>
</dbReference>
<dbReference type="InterPro" id="IPR043128">
    <property type="entry name" value="Rev_trsase/Diguanyl_cyclase"/>
</dbReference>
<feature type="transmembrane region" description="Helical" evidence="1">
    <location>
        <begin position="172"/>
        <end position="194"/>
    </location>
</feature>